<organism evidence="3 4">
    <name type="scientific">Oesophagostomum dentatum</name>
    <name type="common">Nodular worm</name>
    <dbReference type="NCBI Taxonomy" id="61180"/>
    <lineage>
        <taxon>Eukaryota</taxon>
        <taxon>Metazoa</taxon>
        <taxon>Ecdysozoa</taxon>
        <taxon>Nematoda</taxon>
        <taxon>Chromadorea</taxon>
        <taxon>Rhabditida</taxon>
        <taxon>Rhabditina</taxon>
        <taxon>Rhabditomorpha</taxon>
        <taxon>Strongyloidea</taxon>
        <taxon>Strongylidae</taxon>
        <taxon>Oesophagostomum</taxon>
    </lineage>
</organism>
<sequence length="206" mass="21773">MSSSAASQANRAAAYDPYSGSSSGSAPVPVSEPSLPPLPARERSRSPGARVRFSENVETSYSATSSYGGTPPYGGTPSYGGTPPYGGTPSYGGTPMRRSNLTDPPKVHQLFMTATYTQDVEDTEWATASTTPKIETSLKVGGVDWVFKVQKRAMEGAPHVGFTLVCGHKLKSALWRIAANAKLTIKKKNGKNGSASEKHVERSVSC</sequence>
<feature type="region of interest" description="Disordered" evidence="1">
    <location>
        <begin position="1"/>
        <end position="102"/>
    </location>
</feature>
<dbReference type="EMBL" id="KN552811">
    <property type="protein sequence ID" value="KHJ90648.1"/>
    <property type="molecule type" value="Genomic_DNA"/>
</dbReference>
<evidence type="ECO:0000259" key="2">
    <source>
        <dbReference type="Pfam" id="PF00917"/>
    </source>
</evidence>
<name>A0A0B1SZH3_OESDE</name>
<evidence type="ECO:0000313" key="3">
    <source>
        <dbReference type="EMBL" id="KHJ90648.1"/>
    </source>
</evidence>
<feature type="domain" description="MATH" evidence="2">
    <location>
        <begin position="134"/>
        <end position="199"/>
    </location>
</feature>
<dbReference type="Proteomes" id="UP000053660">
    <property type="component" value="Unassembled WGS sequence"/>
</dbReference>
<accession>A0A0B1SZH3</accession>
<dbReference type="AlphaFoldDB" id="A0A0B1SZH3"/>
<gene>
    <name evidence="3" type="ORF">OESDEN_09504</name>
</gene>
<dbReference type="InterPro" id="IPR002083">
    <property type="entry name" value="MATH/TRAF_dom"/>
</dbReference>
<feature type="compositionally biased region" description="Low complexity" evidence="1">
    <location>
        <begin position="59"/>
        <end position="95"/>
    </location>
</feature>
<evidence type="ECO:0000313" key="4">
    <source>
        <dbReference type="Proteomes" id="UP000053660"/>
    </source>
</evidence>
<reference evidence="3 4" key="1">
    <citation type="submission" date="2014-03" db="EMBL/GenBank/DDBJ databases">
        <title>Draft genome of the hookworm Oesophagostomum dentatum.</title>
        <authorList>
            <person name="Mitreva M."/>
        </authorList>
    </citation>
    <scope>NUCLEOTIDE SEQUENCE [LARGE SCALE GENOMIC DNA]</scope>
    <source>
        <strain evidence="3 4">OD-Hann</strain>
    </source>
</reference>
<evidence type="ECO:0000256" key="1">
    <source>
        <dbReference type="SAM" id="MobiDB-lite"/>
    </source>
</evidence>
<protein>
    <recommendedName>
        <fullName evidence="2">MATH domain-containing protein</fullName>
    </recommendedName>
</protein>
<dbReference type="Pfam" id="PF00917">
    <property type="entry name" value="MATH"/>
    <property type="match status" value="1"/>
</dbReference>
<dbReference type="OrthoDB" id="5809990at2759"/>
<feature type="compositionally biased region" description="Low complexity" evidence="1">
    <location>
        <begin position="1"/>
        <end position="33"/>
    </location>
</feature>
<keyword evidence="4" id="KW-1185">Reference proteome</keyword>
<proteinExistence type="predicted"/>